<keyword evidence="3" id="KW-1185">Reference proteome</keyword>
<keyword evidence="1" id="KW-0472">Membrane</keyword>
<evidence type="ECO:0000313" key="2">
    <source>
        <dbReference type="EMBL" id="MQA39794.1"/>
    </source>
</evidence>
<dbReference type="Proteomes" id="UP000440498">
    <property type="component" value="Unassembled WGS sequence"/>
</dbReference>
<dbReference type="Pfam" id="PF11193">
    <property type="entry name" value="DUF2812"/>
    <property type="match status" value="1"/>
</dbReference>
<protein>
    <submittedName>
        <fullName evidence="2">DUF2812 domain-containing protein</fullName>
    </submittedName>
</protein>
<evidence type="ECO:0000313" key="3">
    <source>
        <dbReference type="Proteomes" id="UP000440498"/>
    </source>
</evidence>
<feature type="transmembrane region" description="Helical" evidence="1">
    <location>
        <begin position="116"/>
        <end position="133"/>
    </location>
</feature>
<sequence>MSGQLVRKFRWFWDDADHKIENWLQQMAREGLHLSRIRCLRTVFEFKRGEPKDVTYRTDFLLTRPDPDYLLLFQDAGWEHVDDLLGWHYWRAPTGTGRPPEIFTDVPSQIRKYQRLLGLFAVAWTPLAIIVPLKGKDALLQSQLSLGLLVGTSAVTLYAVARLLLRIRTLKAQAPP</sequence>
<keyword evidence="1" id="KW-1133">Transmembrane helix</keyword>
<dbReference type="RefSeq" id="WP_152839056.1">
    <property type="nucleotide sequence ID" value="NZ_WHUG01000006.1"/>
</dbReference>
<accession>A0A6A7N3W5</accession>
<dbReference type="EMBL" id="WHUG01000006">
    <property type="protein sequence ID" value="MQA39794.1"/>
    <property type="molecule type" value="Genomic_DNA"/>
</dbReference>
<evidence type="ECO:0000256" key="1">
    <source>
        <dbReference type="SAM" id="Phobius"/>
    </source>
</evidence>
<reference evidence="2 3" key="1">
    <citation type="submission" date="2019-10" db="EMBL/GenBank/DDBJ databases">
        <title>Two novel species isolated from a subtropical stream in China.</title>
        <authorList>
            <person name="Lu H."/>
        </authorList>
    </citation>
    <scope>NUCLEOTIDE SEQUENCE [LARGE SCALE GENOMIC DNA]</scope>
    <source>
        <strain evidence="2 3">FT29W</strain>
    </source>
</reference>
<feature type="transmembrane region" description="Helical" evidence="1">
    <location>
        <begin position="145"/>
        <end position="165"/>
    </location>
</feature>
<organism evidence="2 3">
    <name type="scientific">Rugamonas aquatica</name>
    <dbReference type="NCBI Taxonomy" id="2743357"/>
    <lineage>
        <taxon>Bacteria</taxon>
        <taxon>Pseudomonadati</taxon>
        <taxon>Pseudomonadota</taxon>
        <taxon>Betaproteobacteria</taxon>
        <taxon>Burkholderiales</taxon>
        <taxon>Oxalobacteraceae</taxon>
        <taxon>Telluria group</taxon>
        <taxon>Rugamonas</taxon>
    </lineage>
</organism>
<gene>
    <name evidence="2" type="ORF">GEV02_16705</name>
</gene>
<dbReference type="InterPro" id="IPR021359">
    <property type="entry name" value="DUF2812"/>
</dbReference>
<name>A0A6A7N3W5_9BURK</name>
<proteinExistence type="predicted"/>
<dbReference type="AlphaFoldDB" id="A0A6A7N3W5"/>
<comment type="caution">
    <text evidence="2">The sequence shown here is derived from an EMBL/GenBank/DDBJ whole genome shotgun (WGS) entry which is preliminary data.</text>
</comment>
<keyword evidence="1" id="KW-0812">Transmembrane</keyword>